<keyword evidence="2" id="KW-1185">Reference proteome</keyword>
<dbReference type="EMBL" id="SPMZ01000075">
    <property type="protein sequence ID" value="NMQ21042.1"/>
    <property type="molecule type" value="Genomic_DNA"/>
</dbReference>
<protein>
    <recommendedName>
        <fullName evidence="3">DUF4192 family protein</fullName>
    </recommendedName>
</protein>
<reference evidence="1 2" key="1">
    <citation type="submission" date="2019-03" db="EMBL/GenBank/DDBJ databases">
        <title>Metabolic reconstructions from genomes of highly enriched 'Candidatus Accumulibacter' and 'Candidatus Competibacter' bioreactor populations.</title>
        <authorList>
            <person name="Annavajhala M.K."/>
            <person name="Welles L."/>
            <person name="Abbas B."/>
            <person name="Sorokin D."/>
            <person name="Park H."/>
            <person name="Van Loosdrecht M."/>
            <person name="Chandran K."/>
        </authorList>
    </citation>
    <scope>NUCLEOTIDE SEQUENCE [LARGE SCALE GENOMIC DNA]</scope>
    <source>
        <strain evidence="1 2">SBR_G</strain>
    </source>
</reference>
<dbReference type="RefSeq" id="WP_169250309.1">
    <property type="nucleotide sequence ID" value="NZ_SPMZ01000075.1"/>
</dbReference>
<evidence type="ECO:0000313" key="1">
    <source>
        <dbReference type="EMBL" id="NMQ21042.1"/>
    </source>
</evidence>
<evidence type="ECO:0000313" key="2">
    <source>
        <dbReference type="Proteomes" id="UP000760480"/>
    </source>
</evidence>
<dbReference type="Proteomes" id="UP000760480">
    <property type="component" value="Unassembled WGS sequence"/>
</dbReference>
<name>A0ABX1TNQ5_9GAMM</name>
<comment type="caution">
    <text evidence="1">The sequence shown here is derived from an EMBL/GenBank/DDBJ whole genome shotgun (WGS) entry which is preliminary data.</text>
</comment>
<accession>A0ABX1TNQ5</accession>
<dbReference type="InterPro" id="IPR016024">
    <property type="entry name" value="ARM-type_fold"/>
</dbReference>
<gene>
    <name evidence="1" type="ORF">E4P82_18700</name>
</gene>
<sequence>MLTQVNISEILELDPTILDLATFNYAVGKAYIINSLRPTETSGLRVTQHILRHLSDILKQQDSYFIITADPYYLDLSHLQDDYLLTWQDLPDRQMTLARHLEWHMPDAQLADKLLSTSEVQSTLTEISNPSDIDRFAFLLAKVARNELSLSDAIFLLGVHIQQAVESWFHDHRDLRQRVFLITLSVLSGVKYQVVEEESERLIKMLCTMPNSTESSPVESTFDKTRTELLQDTWAQLQQGQENTEWGLSPIEIVSLKNPGYQPAVLAYVWHEYANLRKTLLQWIYQLGIYHRTEVRQRLAVAVGTLSRHDFRTVLDDVVRNWAKSDDSNLWALAALSLSVAAQDNNLAPQVLKLLRHWSRLTDSPSLCWTAVLALGYVSWRFPDASMRDLHTIANSGSDALILGVGTAVTMVFSARGGCNRVAI</sequence>
<evidence type="ECO:0008006" key="3">
    <source>
        <dbReference type="Google" id="ProtNLM"/>
    </source>
</evidence>
<organism evidence="1 2">
    <name type="scientific">Candidatus Competibacter phosphatis</name>
    <dbReference type="NCBI Taxonomy" id="221280"/>
    <lineage>
        <taxon>Bacteria</taxon>
        <taxon>Pseudomonadati</taxon>
        <taxon>Pseudomonadota</taxon>
        <taxon>Gammaproteobacteria</taxon>
        <taxon>Candidatus Competibacteraceae</taxon>
        <taxon>Candidatus Competibacter</taxon>
    </lineage>
</organism>
<dbReference type="SUPFAM" id="SSF48371">
    <property type="entry name" value="ARM repeat"/>
    <property type="match status" value="1"/>
</dbReference>
<proteinExistence type="predicted"/>